<dbReference type="Gene3D" id="1.10.10.10">
    <property type="entry name" value="Winged helix-like DNA-binding domain superfamily/Winged helix DNA-binding domain"/>
    <property type="match status" value="1"/>
</dbReference>
<dbReference type="Proteomes" id="UP000659767">
    <property type="component" value="Unassembled WGS sequence"/>
</dbReference>
<protein>
    <recommendedName>
        <fullName evidence="8">OmpR/PhoB-type domain-containing protein</fullName>
    </recommendedName>
</protein>
<dbReference type="Gene3D" id="3.40.50.300">
    <property type="entry name" value="P-loop containing nucleotide triphosphate hydrolases"/>
    <property type="match status" value="1"/>
</dbReference>
<evidence type="ECO:0000256" key="3">
    <source>
        <dbReference type="ARBA" id="ARBA00023015"/>
    </source>
</evidence>
<dbReference type="PROSITE" id="PS51755">
    <property type="entry name" value="OMPR_PHOB"/>
    <property type="match status" value="1"/>
</dbReference>
<dbReference type="InterPro" id="IPR051677">
    <property type="entry name" value="AfsR-DnrI-RedD_regulator"/>
</dbReference>
<dbReference type="CDD" id="cd15831">
    <property type="entry name" value="BTAD"/>
    <property type="match status" value="1"/>
</dbReference>
<dbReference type="InterPro" id="IPR016032">
    <property type="entry name" value="Sig_transdc_resp-reg_C-effctor"/>
</dbReference>
<feature type="region of interest" description="Disordered" evidence="7">
    <location>
        <begin position="264"/>
        <end position="283"/>
    </location>
</feature>
<keyword evidence="3" id="KW-0805">Transcription regulation</keyword>
<dbReference type="SMART" id="SM01043">
    <property type="entry name" value="BTAD"/>
    <property type="match status" value="1"/>
</dbReference>
<dbReference type="Pfam" id="PF13401">
    <property type="entry name" value="AAA_22"/>
    <property type="match status" value="1"/>
</dbReference>
<dbReference type="SUPFAM" id="SSF46894">
    <property type="entry name" value="C-terminal effector domain of the bipartite response regulators"/>
    <property type="match status" value="1"/>
</dbReference>
<dbReference type="PANTHER" id="PTHR35807:SF1">
    <property type="entry name" value="TRANSCRIPTIONAL REGULATOR REDD"/>
    <property type="match status" value="1"/>
</dbReference>
<feature type="domain" description="OmpR/PhoB-type" evidence="8">
    <location>
        <begin position="6"/>
        <end position="108"/>
    </location>
</feature>
<dbReference type="Gene3D" id="1.25.40.10">
    <property type="entry name" value="Tetratricopeptide repeat domain"/>
    <property type="match status" value="1"/>
</dbReference>
<dbReference type="SUPFAM" id="SSF52540">
    <property type="entry name" value="P-loop containing nucleoside triphosphate hydrolases"/>
    <property type="match status" value="1"/>
</dbReference>
<evidence type="ECO:0000256" key="1">
    <source>
        <dbReference type="ARBA" id="ARBA00005820"/>
    </source>
</evidence>
<evidence type="ECO:0000313" key="10">
    <source>
        <dbReference type="Proteomes" id="UP000659767"/>
    </source>
</evidence>
<dbReference type="Pfam" id="PF03704">
    <property type="entry name" value="BTAD"/>
    <property type="match status" value="1"/>
</dbReference>
<dbReference type="SMART" id="SM00862">
    <property type="entry name" value="Trans_reg_C"/>
    <property type="match status" value="1"/>
</dbReference>
<reference evidence="10" key="1">
    <citation type="journal article" date="2019" name="Int. J. Syst. Evol. Microbiol.">
        <title>The Global Catalogue of Microorganisms (GCM) 10K type strain sequencing project: providing services to taxonomists for standard genome sequencing and annotation.</title>
        <authorList>
            <consortium name="The Broad Institute Genomics Platform"/>
            <consortium name="The Broad Institute Genome Sequencing Center for Infectious Disease"/>
            <person name="Wu L."/>
            <person name="Ma J."/>
        </authorList>
    </citation>
    <scope>NUCLEOTIDE SEQUENCE [LARGE SCALE GENOMIC DNA]</scope>
    <source>
        <strain evidence="10">JCM 4350</strain>
    </source>
</reference>
<dbReference type="InterPro" id="IPR005158">
    <property type="entry name" value="BTAD"/>
</dbReference>
<feature type="compositionally biased region" description="Low complexity" evidence="7">
    <location>
        <begin position="266"/>
        <end position="282"/>
    </location>
</feature>
<evidence type="ECO:0000256" key="5">
    <source>
        <dbReference type="ARBA" id="ARBA00023163"/>
    </source>
</evidence>
<gene>
    <name evidence="9" type="ORF">GCM10010253_07000</name>
</gene>
<accession>A0ABQ2SR34</accession>
<organism evidence="9 10">
    <name type="scientific">Streptomyces badius</name>
    <dbReference type="NCBI Taxonomy" id="1941"/>
    <lineage>
        <taxon>Bacteria</taxon>
        <taxon>Bacillati</taxon>
        <taxon>Actinomycetota</taxon>
        <taxon>Actinomycetes</taxon>
        <taxon>Kitasatosporales</taxon>
        <taxon>Streptomycetaceae</taxon>
        <taxon>Streptomyces</taxon>
    </lineage>
</organism>
<comment type="caution">
    <text evidence="9">The sequence shown here is derived from an EMBL/GenBank/DDBJ whole genome shotgun (WGS) entry which is preliminary data.</text>
</comment>
<dbReference type="SUPFAM" id="SSF48452">
    <property type="entry name" value="TPR-like"/>
    <property type="match status" value="1"/>
</dbReference>
<dbReference type="InterPro" id="IPR036388">
    <property type="entry name" value="WH-like_DNA-bd_sf"/>
</dbReference>
<evidence type="ECO:0000256" key="2">
    <source>
        <dbReference type="ARBA" id="ARBA00023012"/>
    </source>
</evidence>
<sequence length="618" mass="66773">MSDDLGPCPQTPAVRFGLLGPLRITRDGHPIHVPADKQRTVLAMLIAHRGRVVPVRTLTEEVWGSAPPRSAVPNLRTYIMQLRRLLRPLDRPERIRLTTGRGGYTLDIADHELDSARFEALSEKGRRAAARQDMTEASQAYRSALTLWQADPLEDVPQGPVLRGIAVELGENLVNAFENHIAAELALGEGASLIEPLRRIIRRHPLRERLRSQLMVSLYRSGDAAAALTAFTDARGVLRRELGMDPGPELLETHQAVLRRAPSLSPAHTTARPAARATAAPRQLPRESAVFVGRRSEREQAHRALRTRAGETVGARVVLFHGPSGTGKSALALRVAHSVSSAYPDGRLYADLRGGGPDARPLGTTDVLRRFLKALGVPGHEIPDSADEAAAAYQSVLADRRVLIVLDNVPTHGGVNSLLPAGPHCAVLITGIGAMPMLDAVRVPVHPLTAAQSVSLLAELIGRARVTAEPGPAAEIARLCQGNPLALSIVGARCTNRPDRLLADVADRLRDPEQRLDQLQVAGLTMRSGYTLSLAALPRTAHRHSAAFAFKCLGLLDRPFDGQLAAKTIGTTLPDTELLLEELLGVGLLRSVGREQFDMPVLTRLFARELAAREDVPS</sequence>
<evidence type="ECO:0000256" key="4">
    <source>
        <dbReference type="ARBA" id="ARBA00023125"/>
    </source>
</evidence>
<evidence type="ECO:0000256" key="7">
    <source>
        <dbReference type="SAM" id="MobiDB-lite"/>
    </source>
</evidence>
<proteinExistence type="inferred from homology"/>
<keyword evidence="4 6" id="KW-0238">DNA-binding</keyword>
<feature type="DNA-binding region" description="OmpR/PhoB-type" evidence="6">
    <location>
        <begin position="6"/>
        <end position="108"/>
    </location>
</feature>
<evidence type="ECO:0000313" key="9">
    <source>
        <dbReference type="EMBL" id="GGS35828.1"/>
    </source>
</evidence>
<dbReference type="InterPro" id="IPR049945">
    <property type="entry name" value="AAA_22"/>
</dbReference>
<evidence type="ECO:0000256" key="6">
    <source>
        <dbReference type="PROSITE-ProRule" id="PRU01091"/>
    </source>
</evidence>
<comment type="similarity">
    <text evidence="1">Belongs to the AfsR/DnrI/RedD regulatory family.</text>
</comment>
<evidence type="ECO:0000259" key="8">
    <source>
        <dbReference type="PROSITE" id="PS51755"/>
    </source>
</evidence>
<dbReference type="InterPro" id="IPR001867">
    <property type="entry name" value="OmpR/PhoB-type_DNA-bd"/>
</dbReference>
<keyword evidence="2" id="KW-0902">Two-component regulatory system</keyword>
<dbReference type="InterPro" id="IPR011990">
    <property type="entry name" value="TPR-like_helical_dom_sf"/>
</dbReference>
<dbReference type="Pfam" id="PF00486">
    <property type="entry name" value="Trans_reg_C"/>
    <property type="match status" value="1"/>
</dbReference>
<dbReference type="EMBL" id="BMSZ01000001">
    <property type="protein sequence ID" value="GGS35828.1"/>
    <property type="molecule type" value="Genomic_DNA"/>
</dbReference>
<dbReference type="PRINTS" id="PR00364">
    <property type="entry name" value="DISEASERSIST"/>
</dbReference>
<dbReference type="InterPro" id="IPR027417">
    <property type="entry name" value="P-loop_NTPase"/>
</dbReference>
<name>A0ABQ2SR34_STRBA</name>
<dbReference type="RefSeq" id="WP_069739754.1">
    <property type="nucleotide sequence ID" value="NZ_BMSZ01000001.1"/>
</dbReference>
<keyword evidence="10" id="KW-1185">Reference proteome</keyword>
<dbReference type="PANTHER" id="PTHR35807">
    <property type="entry name" value="TRANSCRIPTIONAL REGULATOR REDD-RELATED"/>
    <property type="match status" value="1"/>
</dbReference>
<keyword evidence="5" id="KW-0804">Transcription</keyword>